<name>A0A059CEG4_EUCGR</name>
<dbReference type="EMBL" id="KK198756">
    <property type="protein sequence ID" value="KCW76541.1"/>
    <property type="molecule type" value="Genomic_DNA"/>
</dbReference>
<dbReference type="AlphaFoldDB" id="A0A059CEG4"/>
<reference evidence="1" key="1">
    <citation type="submission" date="2013-07" db="EMBL/GenBank/DDBJ databases">
        <title>The genome of Eucalyptus grandis.</title>
        <authorList>
            <person name="Schmutz J."/>
            <person name="Hayes R."/>
            <person name="Myburg A."/>
            <person name="Tuskan G."/>
            <person name="Grattapaglia D."/>
            <person name="Rokhsar D.S."/>
        </authorList>
    </citation>
    <scope>NUCLEOTIDE SEQUENCE</scope>
    <source>
        <tissue evidence="1">Leaf extractions</tissue>
    </source>
</reference>
<evidence type="ECO:0000313" key="1">
    <source>
        <dbReference type="EMBL" id="KCW76541.1"/>
    </source>
</evidence>
<gene>
    <name evidence="1" type="ORF">EUGRSUZ_D00927</name>
</gene>
<accession>A0A059CEG4</accession>
<dbReference type="Gramene" id="KCW76541">
    <property type="protein sequence ID" value="KCW76541"/>
    <property type="gene ID" value="EUGRSUZ_D00927"/>
</dbReference>
<proteinExistence type="predicted"/>
<organism evidence="1">
    <name type="scientific">Eucalyptus grandis</name>
    <name type="common">Flooded gum</name>
    <dbReference type="NCBI Taxonomy" id="71139"/>
    <lineage>
        <taxon>Eukaryota</taxon>
        <taxon>Viridiplantae</taxon>
        <taxon>Streptophyta</taxon>
        <taxon>Embryophyta</taxon>
        <taxon>Tracheophyta</taxon>
        <taxon>Spermatophyta</taxon>
        <taxon>Magnoliopsida</taxon>
        <taxon>eudicotyledons</taxon>
        <taxon>Gunneridae</taxon>
        <taxon>Pentapetalae</taxon>
        <taxon>rosids</taxon>
        <taxon>malvids</taxon>
        <taxon>Myrtales</taxon>
        <taxon>Myrtaceae</taxon>
        <taxon>Myrtoideae</taxon>
        <taxon>Eucalypteae</taxon>
        <taxon>Eucalyptus</taxon>
    </lineage>
</organism>
<sequence>MYYRPRIKALGKCLECSLRQSKNQCQTLYIHVLWKKEKKAEQRLGWLHTDCNKHQCHQHTASLSKYF</sequence>
<protein>
    <submittedName>
        <fullName evidence="1">Uncharacterized protein</fullName>
    </submittedName>
</protein>
<dbReference type="InParanoid" id="A0A059CEG4"/>